<protein>
    <submittedName>
        <fullName evidence="8">MOP flippase family protein</fullName>
    </submittedName>
</protein>
<comment type="subcellular location">
    <subcellularLocation>
        <location evidence="1">Cell membrane</location>
        <topology evidence="1">Multi-pass membrane protein</topology>
    </subcellularLocation>
</comment>
<dbReference type="Proteomes" id="UP000479692">
    <property type="component" value="Unassembled WGS sequence"/>
</dbReference>
<feature type="transmembrane region" description="Helical" evidence="7">
    <location>
        <begin position="12"/>
        <end position="35"/>
    </location>
</feature>
<proteinExistence type="inferred from homology"/>
<feature type="transmembrane region" description="Helical" evidence="7">
    <location>
        <begin position="420"/>
        <end position="440"/>
    </location>
</feature>
<evidence type="ECO:0000256" key="7">
    <source>
        <dbReference type="SAM" id="Phobius"/>
    </source>
</evidence>
<dbReference type="EMBL" id="WOXT01000001">
    <property type="protein sequence ID" value="MUV13821.1"/>
    <property type="molecule type" value="Genomic_DNA"/>
</dbReference>
<organism evidence="8 9">
    <name type="scientific">Noviluteimonas gilva</name>
    <dbReference type="NCBI Taxonomy" id="2682097"/>
    <lineage>
        <taxon>Bacteria</taxon>
        <taxon>Pseudomonadati</taxon>
        <taxon>Pseudomonadota</taxon>
        <taxon>Gammaproteobacteria</taxon>
        <taxon>Lysobacterales</taxon>
        <taxon>Lysobacteraceae</taxon>
        <taxon>Noviluteimonas</taxon>
    </lineage>
</organism>
<sequence>MKLRTRAISAGRWTTVSALGRSGLQMLQVVVVARFLAPSDFGLMAITMALLGVLSVLADFGISRGIIHFDHVDQRTRSSLYWLNVLLAAALSTLVVVSAPFIARFYDLPALTWVLAWTAQILFVSSLGQQFNVLAEKELEFAKPAQNELAAALVGFIACVVAAVWLHAGVFALVAGALATAIVGAALAWLRLSAGHRPTFHMDLQEAMPFLRFGGYMMGENAASTLTRQSDIFIGGWFLGSATLGLYSLARDLNLRVSMMINQVVTRVTFPVMSRVKNDPIALADIYAKTMRMTASVNFPVFVFIGVFADEVVMLLYGERFRDAAGLMRVFAVWGLLRSVGNPAGSVLYAVGKARRAFVWNLVLLVLFPLAYWIGLQSKGLDGLLVAVVATQVLLVWPTWRWLVHPSCALPFGAYLREITIPLVAALLAGAGAWAAAHALPHGTVRMAVGGVVGGVIYLGLSALINRPWLLAIREMAHVPQRARR</sequence>
<accession>A0A7C9LGB1</accession>
<keyword evidence="3" id="KW-1003">Cell membrane</keyword>
<dbReference type="NCBIfam" id="NF007773">
    <property type="entry name" value="PRK10459.1"/>
    <property type="match status" value="1"/>
</dbReference>
<gene>
    <name evidence="8" type="ORF">GN331_06310</name>
</gene>
<dbReference type="PANTHER" id="PTHR30250:SF10">
    <property type="entry name" value="LIPOPOLYSACCHARIDE BIOSYNTHESIS PROTEIN WZXC"/>
    <property type="match status" value="1"/>
</dbReference>
<keyword evidence="5 7" id="KW-1133">Transmembrane helix</keyword>
<feature type="transmembrane region" description="Helical" evidence="7">
    <location>
        <begin position="330"/>
        <end position="351"/>
    </location>
</feature>
<name>A0A7C9LGB1_9GAMM</name>
<keyword evidence="6 7" id="KW-0472">Membrane</keyword>
<feature type="transmembrane region" description="Helical" evidence="7">
    <location>
        <begin position="383"/>
        <end position="400"/>
    </location>
</feature>
<comment type="similarity">
    <text evidence="2">Belongs to the polysaccharide synthase family.</text>
</comment>
<reference evidence="8 9" key="1">
    <citation type="submission" date="2019-12" db="EMBL/GenBank/DDBJ databases">
        <authorList>
            <person name="Xu J."/>
        </authorList>
    </citation>
    <scope>NUCLEOTIDE SEQUENCE [LARGE SCALE GENOMIC DNA]</scope>
    <source>
        <strain evidence="8 9">HX-5-24</strain>
    </source>
</reference>
<evidence type="ECO:0000256" key="5">
    <source>
        <dbReference type="ARBA" id="ARBA00022989"/>
    </source>
</evidence>
<dbReference type="AlphaFoldDB" id="A0A7C9LGB1"/>
<keyword evidence="9" id="KW-1185">Reference proteome</keyword>
<feature type="transmembrane region" description="Helical" evidence="7">
    <location>
        <begin position="299"/>
        <end position="318"/>
    </location>
</feature>
<evidence type="ECO:0000256" key="4">
    <source>
        <dbReference type="ARBA" id="ARBA00022692"/>
    </source>
</evidence>
<comment type="caution">
    <text evidence="8">The sequence shown here is derived from an EMBL/GenBank/DDBJ whole genome shotgun (WGS) entry which is preliminary data.</text>
</comment>
<feature type="transmembrane region" description="Helical" evidence="7">
    <location>
        <begin position="108"/>
        <end position="128"/>
    </location>
</feature>
<dbReference type="CDD" id="cd13127">
    <property type="entry name" value="MATE_tuaB_like"/>
    <property type="match status" value="1"/>
</dbReference>
<evidence type="ECO:0000313" key="8">
    <source>
        <dbReference type="EMBL" id="MUV13821.1"/>
    </source>
</evidence>
<evidence type="ECO:0000256" key="1">
    <source>
        <dbReference type="ARBA" id="ARBA00004651"/>
    </source>
</evidence>
<evidence type="ECO:0000256" key="6">
    <source>
        <dbReference type="ARBA" id="ARBA00023136"/>
    </source>
</evidence>
<dbReference type="RefSeq" id="WP_156641051.1">
    <property type="nucleotide sequence ID" value="NZ_WOXT01000001.1"/>
</dbReference>
<dbReference type="PANTHER" id="PTHR30250">
    <property type="entry name" value="PST FAMILY PREDICTED COLANIC ACID TRANSPORTER"/>
    <property type="match status" value="1"/>
</dbReference>
<keyword evidence="4 7" id="KW-0812">Transmembrane</keyword>
<dbReference type="GO" id="GO:0005886">
    <property type="term" value="C:plasma membrane"/>
    <property type="evidence" value="ECO:0007669"/>
    <property type="project" value="UniProtKB-SubCell"/>
</dbReference>
<dbReference type="InterPro" id="IPR050833">
    <property type="entry name" value="Poly_Biosynth_Transport"/>
</dbReference>
<feature type="transmembrane region" description="Helical" evidence="7">
    <location>
        <begin position="149"/>
        <end position="166"/>
    </location>
</feature>
<feature type="transmembrane region" description="Helical" evidence="7">
    <location>
        <begin position="447"/>
        <end position="465"/>
    </location>
</feature>
<feature type="transmembrane region" description="Helical" evidence="7">
    <location>
        <begin position="41"/>
        <end position="60"/>
    </location>
</feature>
<evidence type="ECO:0000256" key="3">
    <source>
        <dbReference type="ARBA" id="ARBA00022475"/>
    </source>
</evidence>
<feature type="transmembrane region" description="Helical" evidence="7">
    <location>
        <begin position="81"/>
        <end position="102"/>
    </location>
</feature>
<feature type="transmembrane region" description="Helical" evidence="7">
    <location>
        <begin position="172"/>
        <end position="192"/>
    </location>
</feature>
<dbReference type="Pfam" id="PF13440">
    <property type="entry name" value="Polysacc_synt_3"/>
    <property type="match status" value="1"/>
</dbReference>
<evidence type="ECO:0000313" key="9">
    <source>
        <dbReference type="Proteomes" id="UP000479692"/>
    </source>
</evidence>
<feature type="transmembrane region" description="Helical" evidence="7">
    <location>
        <begin position="357"/>
        <end position="376"/>
    </location>
</feature>
<evidence type="ECO:0000256" key="2">
    <source>
        <dbReference type="ARBA" id="ARBA00007430"/>
    </source>
</evidence>